<dbReference type="PRINTS" id="PR01021">
    <property type="entry name" value="OMPADOMAIN"/>
</dbReference>
<gene>
    <name evidence="6" type="ORF">FHS57_006046</name>
</gene>
<dbReference type="RefSeq" id="WP_183980070.1">
    <property type="nucleotide sequence ID" value="NZ_JACIBY010000024.1"/>
</dbReference>
<dbReference type="Proteomes" id="UP000541352">
    <property type="component" value="Unassembled WGS sequence"/>
</dbReference>
<dbReference type="PANTHER" id="PTHR30329:SF21">
    <property type="entry name" value="LIPOPROTEIN YIAD-RELATED"/>
    <property type="match status" value="1"/>
</dbReference>
<evidence type="ECO:0000256" key="2">
    <source>
        <dbReference type="ARBA" id="ARBA00023136"/>
    </source>
</evidence>
<evidence type="ECO:0000256" key="1">
    <source>
        <dbReference type="ARBA" id="ARBA00004442"/>
    </source>
</evidence>
<proteinExistence type="predicted"/>
<dbReference type="Pfam" id="PF00691">
    <property type="entry name" value="OmpA"/>
    <property type="match status" value="1"/>
</dbReference>
<protein>
    <submittedName>
        <fullName evidence="6">Outer membrane protein OmpA-like peptidoglycan-associated protein</fullName>
    </submittedName>
</protein>
<evidence type="ECO:0000259" key="5">
    <source>
        <dbReference type="PROSITE" id="PS51123"/>
    </source>
</evidence>
<dbReference type="InterPro" id="IPR006665">
    <property type="entry name" value="OmpA-like"/>
</dbReference>
<dbReference type="AlphaFoldDB" id="A0A7W5ZQX6"/>
<evidence type="ECO:0000313" key="6">
    <source>
        <dbReference type="EMBL" id="MBB3842017.1"/>
    </source>
</evidence>
<name>A0A7W5ZQX6_9BACT</name>
<dbReference type="EMBL" id="JACIBY010000024">
    <property type="protein sequence ID" value="MBB3842017.1"/>
    <property type="molecule type" value="Genomic_DNA"/>
</dbReference>
<dbReference type="InterPro" id="IPR006664">
    <property type="entry name" value="OMP_bac"/>
</dbReference>
<comment type="caution">
    <text evidence="6">The sequence shown here is derived from an EMBL/GenBank/DDBJ whole genome shotgun (WGS) entry which is preliminary data.</text>
</comment>
<evidence type="ECO:0000256" key="4">
    <source>
        <dbReference type="PROSITE-ProRule" id="PRU00473"/>
    </source>
</evidence>
<sequence>MLFQADSKGFFEAELPCQKGQLNIEMSGYRTLTIPAHLTQSNTKVTFATSFHLLPNDKQNSNKPYQQSEQRHFTLKDTSLSQKAYKSFHFQLIDAISKETIRKAAVCFSYTQTKKTECVDTDKQTNKIKVVFNQKDIVAFQAKATGYQDYNGNLIIDNLNNQTDDYPLYLLREVTLLSVMVESKQAIKGCWLVAANGQKKALLNLASNHYMAQLIPNQNYTLITETLSKQYAQQTITIQPGINVAAVAFDNPTKLPESNLPKPPTELISPLSLVVPNEEYTVYFEQSDFQLLADSKTLLQRVGQTLKQQPEKALYIEGHTDSIGNAALNQTLSEYRAKAVSTFLFNLGIKDEQLILIGYGGTRPQVANDTEENRKKNRRVTLRFADKNTNILTTK</sequence>
<dbReference type="CDD" id="cd07185">
    <property type="entry name" value="OmpA_C-like"/>
    <property type="match status" value="1"/>
</dbReference>
<comment type="subcellular location">
    <subcellularLocation>
        <location evidence="1">Cell outer membrane</location>
    </subcellularLocation>
</comment>
<dbReference type="InterPro" id="IPR036737">
    <property type="entry name" value="OmpA-like_sf"/>
</dbReference>
<accession>A0A7W5ZQX6</accession>
<keyword evidence="7" id="KW-1185">Reference proteome</keyword>
<dbReference type="SUPFAM" id="SSF103088">
    <property type="entry name" value="OmpA-like"/>
    <property type="match status" value="1"/>
</dbReference>
<evidence type="ECO:0000256" key="3">
    <source>
        <dbReference type="ARBA" id="ARBA00023237"/>
    </source>
</evidence>
<dbReference type="PROSITE" id="PS51123">
    <property type="entry name" value="OMPA_2"/>
    <property type="match status" value="1"/>
</dbReference>
<keyword evidence="2 4" id="KW-0472">Membrane</keyword>
<reference evidence="6 7" key="1">
    <citation type="submission" date="2020-08" db="EMBL/GenBank/DDBJ databases">
        <title>Genomic Encyclopedia of Type Strains, Phase IV (KMG-IV): sequencing the most valuable type-strain genomes for metagenomic binning, comparative biology and taxonomic classification.</title>
        <authorList>
            <person name="Goeker M."/>
        </authorList>
    </citation>
    <scope>NUCLEOTIDE SEQUENCE [LARGE SCALE GENOMIC DNA]</scope>
    <source>
        <strain evidence="6 7">DSM 17976</strain>
    </source>
</reference>
<feature type="domain" description="OmpA-like" evidence="5">
    <location>
        <begin position="271"/>
        <end position="388"/>
    </location>
</feature>
<dbReference type="PANTHER" id="PTHR30329">
    <property type="entry name" value="STATOR ELEMENT OF FLAGELLAR MOTOR COMPLEX"/>
    <property type="match status" value="1"/>
</dbReference>
<organism evidence="6 7">
    <name type="scientific">Runella defluvii</name>
    <dbReference type="NCBI Taxonomy" id="370973"/>
    <lineage>
        <taxon>Bacteria</taxon>
        <taxon>Pseudomonadati</taxon>
        <taxon>Bacteroidota</taxon>
        <taxon>Cytophagia</taxon>
        <taxon>Cytophagales</taxon>
        <taxon>Spirosomataceae</taxon>
        <taxon>Runella</taxon>
    </lineage>
</organism>
<keyword evidence="3" id="KW-0998">Cell outer membrane</keyword>
<dbReference type="Gene3D" id="3.30.1330.60">
    <property type="entry name" value="OmpA-like domain"/>
    <property type="match status" value="1"/>
</dbReference>
<dbReference type="InterPro" id="IPR050330">
    <property type="entry name" value="Bact_OuterMem_StrucFunc"/>
</dbReference>
<dbReference type="GO" id="GO:0009279">
    <property type="term" value="C:cell outer membrane"/>
    <property type="evidence" value="ECO:0007669"/>
    <property type="project" value="UniProtKB-SubCell"/>
</dbReference>
<evidence type="ECO:0000313" key="7">
    <source>
        <dbReference type="Proteomes" id="UP000541352"/>
    </source>
</evidence>